<evidence type="ECO:0000313" key="3">
    <source>
        <dbReference type="Proteomes" id="UP000281553"/>
    </source>
</evidence>
<dbReference type="EMBL" id="UYRU01042219">
    <property type="protein sequence ID" value="VDK73724.1"/>
    <property type="molecule type" value="Genomic_DNA"/>
</dbReference>
<keyword evidence="1" id="KW-0472">Membrane</keyword>
<proteinExistence type="predicted"/>
<dbReference type="AlphaFoldDB" id="A0A3P6U6C2"/>
<keyword evidence="1" id="KW-1133">Transmembrane helix</keyword>
<gene>
    <name evidence="2" type="ORF">DILT_LOCUS2517</name>
</gene>
<organism evidence="2 3">
    <name type="scientific">Dibothriocephalus latus</name>
    <name type="common">Fish tapeworm</name>
    <name type="synonym">Diphyllobothrium latum</name>
    <dbReference type="NCBI Taxonomy" id="60516"/>
    <lineage>
        <taxon>Eukaryota</taxon>
        <taxon>Metazoa</taxon>
        <taxon>Spiralia</taxon>
        <taxon>Lophotrochozoa</taxon>
        <taxon>Platyhelminthes</taxon>
        <taxon>Cestoda</taxon>
        <taxon>Eucestoda</taxon>
        <taxon>Diphyllobothriidea</taxon>
        <taxon>Diphyllobothriidae</taxon>
        <taxon>Dibothriocephalus</taxon>
    </lineage>
</organism>
<keyword evidence="1" id="KW-0812">Transmembrane</keyword>
<protein>
    <submittedName>
        <fullName evidence="2">Uncharacterized protein</fullName>
    </submittedName>
</protein>
<accession>A0A3P6U6C2</accession>
<dbReference type="PROSITE" id="PS51257">
    <property type="entry name" value="PROKAR_LIPOPROTEIN"/>
    <property type="match status" value="1"/>
</dbReference>
<evidence type="ECO:0000313" key="2">
    <source>
        <dbReference type="EMBL" id="VDK73724.1"/>
    </source>
</evidence>
<keyword evidence="3" id="KW-1185">Reference proteome</keyword>
<dbReference type="OrthoDB" id="6509908at2759"/>
<feature type="transmembrane region" description="Helical" evidence="1">
    <location>
        <begin position="21"/>
        <end position="41"/>
    </location>
</feature>
<evidence type="ECO:0000256" key="1">
    <source>
        <dbReference type="SAM" id="Phobius"/>
    </source>
</evidence>
<name>A0A3P6U6C2_DIBLA</name>
<reference evidence="2 3" key="1">
    <citation type="submission" date="2018-11" db="EMBL/GenBank/DDBJ databases">
        <authorList>
            <consortium name="Pathogen Informatics"/>
        </authorList>
    </citation>
    <scope>NUCLEOTIDE SEQUENCE [LARGE SCALE GENOMIC DNA]</scope>
</reference>
<dbReference type="Proteomes" id="UP000281553">
    <property type="component" value="Unassembled WGS sequence"/>
</dbReference>
<sequence length="75" mass="7623">MKGARHPTSSVISDRPCTDALFVNNAALITSGVACIILPLVTSYAGQVSFAATYGLAIGKCFYPCPSSSVSGLPG</sequence>